<name>A0A087TKG0_STEMI</name>
<protein>
    <submittedName>
        <fullName evidence="1">Uncharacterized protein</fullName>
    </submittedName>
</protein>
<reference evidence="1 2" key="1">
    <citation type="submission" date="2013-11" db="EMBL/GenBank/DDBJ databases">
        <title>Genome sequencing of Stegodyphus mimosarum.</title>
        <authorList>
            <person name="Bechsgaard J."/>
        </authorList>
    </citation>
    <scope>NUCLEOTIDE SEQUENCE [LARGE SCALE GENOMIC DNA]</scope>
</reference>
<sequence>MPLTACLLDVSGKHVQLAGGRSSVEFLGRLCTLFPSPAPSKPGHRIRYQVCAGGTIQVTLSVCFLAEYNSR</sequence>
<organism evidence="1 2">
    <name type="scientific">Stegodyphus mimosarum</name>
    <name type="common">African social velvet spider</name>
    <dbReference type="NCBI Taxonomy" id="407821"/>
    <lineage>
        <taxon>Eukaryota</taxon>
        <taxon>Metazoa</taxon>
        <taxon>Ecdysozoa</taxon>
        <taxon>Arthropoda</taxon>
        <taxon>Chelicerata</taxon>
        <taxon>Arachnida</taxon>
        <taxon>Araneae</taxon>
        <taxon>Araneomorphae</taxon>
        <taxon>Entelegynae</taxon>
        <taxon>Eresoidea</taxon>
        <taxon>Eresidae</taxon>
        <taxon>Stegodyphus</taxon>
    </lineage>
</organism>
<evidence type="ECO:0000313" key="1">
    <source>
        <dbReference type="EMBL" id="KFM65599.1"/>
    </source>
</evidence>
<keyword evidence="2" id="KW-1185">Reference proteome</keyword>
<proteinExistence type="predicted"/>
<dbReference type="EMBL" id="KK115630">
    <property type="protein sequence ID" value="KFM65599.1"/>
    <property type="molecule type" value="Genomic_DNA"/>
</dbReference>
<dbReference type="AlphaFoldDB" id="A0A087TKG0"/>
<evidence type="ECO:0000313" key="2">
    <source>
        <dbReference type="Proteomes" id="UP000054359"/>
    </source>
</evidence>
<dbReference type="Proteomes" id="UP000054359">
    <property type="component" value="Unassembled WGS sequence"/>
</dbReference>
<feature type="non-terminal residue" evidence="1">
    <location>
        <position position="71"/>
    </location>
</feature>
<gene>
    <name evidence="1" type="ORF">X975_26527</name>
</gene>
<accession>A0A087TKG0</accession>